<keyword evidence="2" id="KW-1185">Reference proteome</keyword>
<gene>
    <name evidence="1" type="ORF">MRATA1EN1_LOCUS13456</name>
</gene>
<reference evidence="1" key="1">
    <citation type="submission" date="2023-04" db="EMBL/GenBank/DDBJ databases">
        <authorList>
            <consortium name="ELIXIR-Norway"/>
        </authorList>
    </citation>
    <scope>NUCLEOTIDE SEQUENCE [LARGE SCALE GENOMIC DNA]</scope>
</reference>
<protein>
    <submittedName>
        <fullName evidence="1">Uncharacterized protein</fullName>
    </submittedName>
</protein>
<name>A0ABN8YSK5_RANTA</name>
<dbReference type="EMBL" id="OX459959">
    <property type="protein sequence ID" value="CAI9164494.1"/>
    <property type="molecule type" value="Genomic_DNA"/>
</dbReference>
<dbReference type="Proteomes" id="UP001176941">
    <property type="component" value="Chromosome 23"/>
</dbReference>
<evidence type="ECO:0000313" key="1">
    <source>
        <dbReference type="EMBL" id="CAI9164494.1"/>
    </source>
</evidence>
<proteinExistence type="predicted"/>
<sequence length="95" mass="10604">MKGLPVALKSHRRKDYSAAHESLAGTVKGDSRQIKWLLLDALVPKPPNGTHSILSIQQAPLTLEEISPIPARHMGFSRRRICCVLWRHMAETGKV</sequence>
<accession>A0ABN8YSK5</accession>
<organism evidence="1 2">
    <name type="scientific">Rangifer tarandus platyrhynchus</name>
    <name type="common">Svalbard reindeer</name>
    <dbReference type="NCBI Taxonomy" id="3082113"/>
    <lineage>
        <taxon>Eukaryota</taxon>
        <taxon>Metazoa</taxon>
        <taxon>Chordata</taxon>
        <taxon>Craniata</taxon>
        <taxon>Vertebrata</taxon>
        <taxon>Euteleostomi</taxon>
        <taxon>Mammalia</taxon>
        <taxon>Eutheria</taxon>
        <taxon>Laurasiatheria</taxon>
        <taxon>Artiodactyla</taxon>
        <taxon>Ruminantia</taxon>
        <taxon>Pecora</taxon>
        <taxon>Cervidae</taxon>
        <taxon>Odocoileinae</taxon>
        <taxon>Rangifer</taxon>
    </lineage>
</organism>
<evidence type="ECO:0000313" key="2">
    <source>
        <dbReference type="Proteomes" id="UP001176941"/>
    </source>
</evidence>